<keyword evidence="5" id="KW-1185">Reference proteome</keyword>
<dbReference type="Gene3D" id="1.10.472.10">
    <property type="entry name" value="Cyclin-like"/>
    <property type="match status" value="2"/>
</dbReference>
<dbReference type="AlphaFoldDB" id="A0A915A2D8"/>
<dbReference type="InterPro" id="IPR039361">
    <property type="entry name" value="Cyclin"/>
</dbReference>
<dbReference type="Pfam" id="PF00134">
    <property type="entry name" value="Cyclin_N"/>
    <property type="match status" value="1"/>
</dbReference>
<keyword evidence="1 2" id="KW-0195">Cyclin</keyword>
<evidence type="ECO:0000313" key="5">
    <source>
        <dbReference type="Proteomes" id="UP000887569"/>
    </source>
</evidence>
<dbReference type="PANTHER" id="PTHR10177">
    <property type="entry name" value="CYCLINS"/>
    <property type="match status" value="1"/>
</dbReference>
<evidence type="ECO:0000256" key="2">
    <source>
        <dbReference type="RuleBase" id="RU000383"/>
    </source>
</evidence>
<dbReference type="Pfam" id="PF02984">
    <property type="entry name" value="Cyclin_C"/>
    <property type="match status" value="1"/>
</dbReference>
<feature type="domain" description="Cyclin-like" evidence="3">
    <location>
        <begin position="54"/>
        <end position="134"/>
    </location>
</feature>
<dbReference type="InterPro" id="IPR004367">
    <property type="entry name" value="Cyclin_C-dom"/>
</dbReference>
<reference evidence="6" key="1">
    <citation type="submission" date="2022-11" db="UniProtKB">
        <authorList>
            <consortium name="WormBaseParasite"/>
        </authorList>
    </citation>
    <scope>IDENTIFICATION</scope>
</reference>
<name>A0A915A2D8_PARUN</name>
<evidence type="ECO:0000313" key="6">
    <source>
        <dbReference type="WBParaSite" id="PgE193_g002_t06"/>
    </source>
</evidence>
<dbReference type="InterPro" id="IPR006671">
    <property type="entry name" value="Cyclin_N"/>
</dbReference>
<accession>A0A915A2D8</accession>
<evidence type="ECO:0000259" key="4">
    <source>
        <dbReference type="SMART" id="SM01332"/>
    </source>
</evidence>
<dbReference type="SMART" id="SM00385">
    <property type="entry name" value="CYCLIN"/>
    <property type="match status" value="1"/>
</dbReference>
<dbReference type="WBParaSite" id="PgE193_g002_t06">
    <property type="protein sequence ID" value="PgE193_g002_t06"/>
    <property type="gene ID" value="PgE193_g002"/>
</dbReference>
<dbReference type="SMART" id="SM01332">
    <property type="entry name" value="Cyclin_C"/>
    <property type="match status" value="1"/>
</dbReference>
<proteinExistence type="inferred from homology"/>
<dbReference type="Proteomes" id="UP000887569">
    <property type="component" value="Unplaced"/>
</dbReference>
<dbReference type="InterPro" id="IPR013763">
    <property type="entry name" value="Cyclin-like_dom"/>
</dbReference>
<dbReference type="InterPro" id="IPR036915">
    <property type="entry name" value="Cyclin-like_sf"/>
</dbReference>
<dbReference type="SUPFAM" id="SSF47954">
    <property type="entry name" value="Cyclin-like"/>
    <property type="match status" value="2"/>
</dbReference>
<feature type="domain" description="Cyclin C-terminal" evidence="4">
    <location>
        <begin position="50"/>
        <end position="142"/>
    </location>
</feature>
<sequence length="143" mass="16308">ALLIASKFEERWPPLIEDLVDLCDEAFTRDDLRAMERRMLQAVGFDVGSPLSYSFLRRYGRVCKLDMGLLTLARYILETSLMFYEFFAVPESLMAAACLLLALRMNGSADWVRKKVFVSATAVLMDRCSQHLTVGISREHDYG</sequence>
<protein>
    <submittedName>
        <fullName evidence="6">G2/mitotic-specific cyclin-B3</fullName>
    </submittedName>
</protein>
<evidence type="ECO:0000259" key="3">
    <source>
        <dbReference type="SMART" id="SM00385"/>
    </source>
</evidence>
<comment type="similarity">
    <text evidence="2">Belongs to the cyclin family.</text>
</comment>
<organism evidence="5 6">
    <name type="scientific">Parascaris univalens</name>
    <name type="common">Nematode worm</name>
    <dbReference type="NCBI Taxonomy" id="6257"/>
    <lineage>
        <taxon>Eukaryota</taxon>
        <taxon>Metazoa</taxon>
        <taxon>Ecdysozoa</taxon>
        <taxon>Nematoda</taxon>
        <taxon>Chromadorea</taxon>
        <taxon>Rhabditida</taxon>
        <taxon>Spirurina</taxon>
        <taxon>Ascaridomorpha</taxon>
        <taxon>Ascaridoidea</taxon>
        <taxon>Ascarididae</taxon>
        <taxon>Parascaris</taxon>
    </lineage>
</organism>
<evidence type="ECO:0000256" key="1">
    <source>
        <dbReference type="ARBA" id="ARBA00023127"/>
    </source>
</evidence>